<protein>
    <recommendedName>
        <fullName evidence="4">DUF4704 domain-containing protein</fullName>
    </recommendedName>
</protein>
<dbReference type="EMBL" id="UYRX01000992">
    <property type="protein sequence ID" value="VDK87567.1"/>
    <property type="molecule type" value="Genomic_DNA"/>
</dbReference>
<evidence type="ECO:0000313" key="3">
    <source>
        <dbReference type="Proteomes" id="UP000277928"/>
    </source>
</evidence>
<dbReference type="InterPro" id="IPR013320">
    <property type="entry name" value="ConA-like_dom_sf"/>
</dbReference>
<dbReference type="STRING" id="42156.A0A3P6TQJ3"/>
<accession>A0A3P6TQJ3</accession>
<dbReference type="SUPFAM" id="SSF49899">
    <property type="entry name" value="Concanavalin A-like lectins/glucanases"/>
    <property type="match status" value="1"/>
</dbReference>
<dbReference type="PANTHER" id="PTHR46108:SF4">
    <property type="entry name" value="BLUE CHEESE"/>
    <property type="match status" value="1"/>
</dbReference>
<evidence type="ECO:0008006" key="4">
    <source>
        <dbReference type="Google" id="ProtNLM"/>
    </source>
</evidence>
<reference evidence="2 3" key="1">
    <citation type="submission" date="2018-08" db="EMBL/GenBank/DDBJ databases">
        <authorList>
            <person name="Laetsch R D."/>
            <person name="Stevens L."/>
            <person name="Kumar S."/>
            <person name="Blaxter L. M."/>
        </authorList>
    </citation>
    <scope>NUCLEOTIDE SEQUENCE [LARGE SCALE GENOMIC DNA]</scope>
</reference>
<proteinExistence type="predicted"/>
<sequence>MKLNADMENVDRSLTLLHLRKTFSEYCRMPISSSEDGSRKFDRVFPLFARVMAMYPSPEEIVDKFKELYVFAGHLSRHLVQEIRLRAANECAQLAASAILNFLLPDVVDCRGWTLLNAVCYLSYTKQEEVIEVMCKAALPSTLVKALYLFFDLPPGASGDITSKQKLFAVFQKVLKKLCEFNCVGEELTRKDDLFLLFAGASCACPAENVEWREAVSQLLVVIVSKSLSSSVAKYIHGTVCHSPKIVAKNCISIFLSNICKEDENLLDQERIGMFICLLSVLKDSAITVNVLSQDFARANGYLLLRDFILKYSQNNETEEGIKNIILLIMSMTTCGVAELKPNYTPGMIVLPAFNLPTPSNNGLTLRNIDAFRLLFQIFIQCKNERICEAVVDSIHKIYASDAVNYFIADKECPLSQMIERIGPKSSEIQRKVMELVEYVVLHLNHIPYKELIALSVMLKAEISNNGLDFCILLLQCVFRILSANALLKDAFREAGLVESLAWTMLHFISTDKTRPLSESEGRVALLSTDILSLLVSSNLANACVFRESAGPKAIIDLICSNNDEWRASALQLMKQLLIFGQSEEQLTALLLVLHTPTLDNIDLKAVLLKFLLSALRESHKVRLMFRRSGGYLCLMSLLISLEGKLSSDREETIPEVTWDNLCLALRVSGAFVKDVEKIDAEHIIWQAETSEIQSKVEACHELFDFNEPFNSGCMPVDKIPISIFTALSMIRFLVSLALDSYEKPEVTWPSSSGPAAGEQCGSLASWTAGVLVHPGALISVLHLLPSIQSSTFQWTAAAQYYCALLIKALLRPERNQQIMCQSNMAHNILKIGVNVFKSEKHLMLAPFYYILERLSSHAITPSDLRSFLRLDMPLCCRNLDETEGEEPVTDDEGGPIPISRVKALVSMMTPRDHRIAQNPSFVEFDMAPEGFACLVIPSLTPFSSDFGMGYGERVFPPLNGLTVMMWLCVEQFSDKRIDPHPVRLLTIYRSFNTSKKEDGFKQNPPLVCLSVQLSSIDHSLLICTAESETTGNDLEKERNIADENLIRITLGDSVCIGQWTHIAVVLTRSVLKHSQAAVYINGQLEGTYKLHYIIQNVGGGAAHLSYANGVHAVIGTPPAYRSQSRLCFKIATFVLIEEPMNAEAIIRIYGLEPHYIGNFQTVSGDTPLIAEERICLSLSAVANKELNASRIGSIYSKADSAFIARYVGVSIHDKSTPLRVLLNTVTHAPGPLRSFGAVLLGYLGTSFYF</sequence>
<feature type="non-terminal residue" evidence="2">
    <location>
        <position position="1250"/>
    </location>
</feature>
<organism evidence="2 3">
    <name type="scientific">Litomosoides sigmodontis</name>
    <name type="common">Filarial nematode worm</name>
    <dbReference type="NCBI Taxonomy" id="42156"/>
    <lineage>
        <taxon>Eukaryota</taxon>
        <taxon>Metazoa</taxon>
        <taxon>Ecdysozoa</taxon>
        <taxon>Nematoda</taxon>
        <taxon>Chromadorea</taxon>
        <taxon>Rhabditida</taxon>
        <taxon>Spirurina</taxon>
        <taxon>Spiruromorpha</taxon>
        <taxon>Filarioidea</taxon>
        <taxon>Onchocercidae</taxon>
        <taxon>Litomosoides</taxon>
    </lineage>
</organism>
<dbReference type="OrthoDB" id="10018316at2759"/>
<dbReference type="Proteomes" id="UP000277928">
    <property type="component" value="Unassembled WGS sequence"/>
</dbReference>
<gene>
    <name evidence="2" type="ORF">NLS_LOCUS8230</name>
</gene>
<dbReference type="Gene3D" id="2.60.120.200">
    <property type="match status" value="1"/>
</dbReference>
<evidence type="ECO:0000313" key="2">
    <source>
        <dbReference type="EMBL" id="VDK87567.1"/>
    </source>
</evidence>
<keyword evidence="3" id="KW-1185">Reference proteome</keyword>
<dbReference type="OMA" id="EAICHAS"/>
<name>A0A3P6TQJ3_LITSI</name>
<dbReference type="AlphaFoldDB" id="A0A3P6TQJ3"/>
<evidence type="ECO:0000256" key="1">
    <source>
        <dbReference type="ARBA" id="ARBA00022574"/>
    </source>
</evidence>
<dbReference type="InterPro" id="IPR051944">
    <property type="entry name" value="BEACH_domain_protein"/>
</dbReference>
<dbReference type="PANTHER" id="PTHR46108">
    <property type="entry name" value="BLUE CHEESE"/>
    <property type="match status" value="1"/>
</dbReference>
<keyword evidence="1" id="KW-0853">WD repeat</keyword>